<feature type="transmembrane region" description="Helical" evidence="10">
    <location>
        <begin position="299"/>
        <end position="325"/>
    </location>
</feature>
<evidence type="ECO:0000259" key="11">
    <source>
        <dbReference type="Pfam" id="PF00999"/>
    </source>
</evidence>
<evidence type="ECO:0000256" key="9">
    <source>
        <dbReference type="ARBA" id="ARBA00023201"/>
    </source>
</evidence>
<dbReference type="EMBL" id="BJFL01000021">
    <property type="protein sequence ID" value="GDY32111.1"/>
    <property type="molecule type" value="Genomic_DNA"/>
</dbReference>
<dbReference type="PANTHER" id="PTHR10110">
    <property type="entry name" value="SODIUM/HYDROGEN EXCHANGER"/>
    <property type="match status" value="1"/>
</dbReference>
<feature type="transmembrane region" description="Helical" evidence="10">
    <location>
        <begin position="206"/>
        <end position="224"/>
    </location>
</feature>
<feature type="transmembrane region" description="Helical" evidence="10">
    <location>
        <begin position="379"/>
        <end position="403"/>
    </location>
</feature>
<keyword evidence="8 10" id="KW-0472">Membrane</keyword>
<dbReference type="RefSeq" id="WP_137815152.1">
    <property type="nucleotide sequence ID" value="NZ_BJFL01000021.1"/>
</dbReference>
<name>A0A4D4J6B6_9PSEU</name>
<dbReference type="InterPro" id="IPR004705">
    <property type="entry name" value="Cation/H_exchanger_CPA1_bac"/>
</dbReference>
<dbReference type="OrthoDB" id="57886at2"/>
<evidence type="ECO:0000313" key="13">
    <source>
        <dbReference type="Proteomes" id="UP000298860"/>
    </source>
</evidence>
<evidence type="ECO:0000256" key="2">
    <source>
        <dbReference type="ARBA" id="ARBA00022448"/>
    </source>
</evidence>
<dbReference type="GO" id="GO:0005886">
    <property type="term" value="C:plasma membrane"/>
    <property type="evidence" value="ECO:0007669"/>
    <property type="project" value="UniProtKB-SubCell"/>
</dbReference>
<feature type="transmembrane region" description="Helical" evidence="10">
    <location>
        <begin position="346"/>
        <end position="367"/>
    </location>
</feature>
<organism evidence="12 13">
    <name type="scientific">Gandjariella thermophila</name>
    <dbReference type="NCBI Taxonomy" id="1931992"/>
    <lineage>
        <taxon>Bacteria</taxon>
        <taxon>Bacillati</taxon>
        <taxon>Actinomycetota</taxon>
        <taxon>Actinomycetes</taxon>
        <taxon>Pseudonocardiales</taxon>
        <taxon>Pseudonocardiaceae</taxon>
        <taxon>Gandjariella</taxon>
    </lineage>
</organism>
<dbReference type="PANTHER" id="PTHR10110:SF86">
    <property type="entry name" value="SODIUM_HYDROGEN EXCHANGER 7"/>
    <property type="match status" value="1"/>
</dbReference>
<evidence type="ECO:0000256" key="3">
    <source>
        <dbReference type="ARBA" id="ARBA00022475"/>
    </source>
</evidence>
<keyword evidence="10" id="KW-0050">Antiport</keyword>
<feature type="transmembrane region" description="Helical" evidence="10">
    <location>
        <begin position="267"/>
        <end position="287"/>
    </location>
</feature>
<keyword evidence="9 10" id="KW-0739">Sodium transport</keyword>
<sequence length="525" mass="54594">MSGVEMLALLAGSLAVAAVARRLGWSAPLLLVAVGLVISLVPGIPAPALDPHLVLALILPPLLYSAALDSSYLGFRANVRPIALLAVALVLVTTVVVGVVAHLVLPGLPLSSAMVLGAVVAPTDAVAAVAIGRQLGLPRRVITVLSGESMVNDGTALTVYKVAVAAVVGAGVSWLRGLGEFALAMVGGVVVGLAAALVVHAVRQRLANAVLECALGLLVPFGTYLAAEEVGASGVLAVVVAGLYLGHNAPRAGYAVRLQETAVWRALDVLLESLVFGLIGLSVRAVAAGVGGAGWSGTTLVVACAAVLAATILVRIGWVFLATYLPRWASPRLRARDPVPWQAPMLVGWSGMRGVVTLAAVAALPAATGAGTPFPGRDAIVLLAFVVTVGTLLIHGLSLPWIIRTLRLGGGEAQRDALAEAEIQHRAARTALDRLDAEISAETPPEHVVRRLRAIAELRGNAAWERLGRQELESPAATFRRLRRTMLNAEREVFVAARDAGRIDDEVLRTVLRELDLEEAALSRE</sequence>
<dbReference type="GO" id="GO:0051453">
    <property type="term" value="P:regulation of intracellular pH"/>
    <property type="evidence" value="ECO:0007669"/>
    <property type="project" value="TreeGrafter"/>
</dbReference>
<keyword evidence="6 10" id="KW-0915">Sodium</keyword>
<keyword evidence="3 10" id="KW-1003">Cell membrane</keyword>
<feature type="domain" description="Cation/H+ exchanger transmembrane" evidence="11">
    <location>
        <begin position="15"/>
        <end position="403"/>
    </location>
</feature>
<evidence type="ECO:0000256" key="8">
    <source>
        <dbReference type="ARBA" id="ARBA00023136"/>
    </source>
</evidence>
<dbReference type="AlphaFoldDB" id="A0A4D4J6B6"/>
<feature type="transmembrane region" description="Helical" evidence="10">
    <location>
        <begin position="154"/>
        <end position="175"/>
    </location>
</feature>
<dbReference type="GO" id="GO:0015386">
    <property type="term" value="F:potassium:proton antiporter activity"/>
    <property type="evidence" value="ECO:0007669"/>
    <property type="project" value="TreeGrafter"/>
</dbReference>
<evidence type="ECO:0000256" key="10">
    <source>
        <dbReference type="RuleBase" id="RU366002"/>
    </source>
</evidence>
<feature type="transmembrane region" description="Helical" evidence="10">
    <location>
        <begin position="181"/>
        <end position="199"/>
    </location>
</feature>
<keyword evidence="13" id="KW-1185">Reference proteome</keyword>
<evidence type="ECO:0000256" key="6">
    <source>
        <dbReference type="ARBA" id="ARBA00023053"/>
    </source>
</evidence>
<dbReference type="Pfam" id="PF00999">
    <property type="entry name" value="Na_H_Exchanger"/>
    <property type="match status" value="1"/>
</dbReference>
<feature type="transmembrane region" description="Helical" evidence="10">
    <location>
        <begin position="111"/>
        <end position="133"/>
    </location>
</feature>
<dbReference type="InterPro" id="IPR018422">
    <property type="entry name" value="Cation/H_exchanger_CPA1"/>
</dbReference>
<evidence type="ECO:0000256" key="1">
    <source>
        <dbReference type="ARBA" id="ARBA00004651"/>
    </source>
</evidence>
<evidence type="ECO:0000313" key="12">
    <source>
        <dbReference type="EMBL" id="GDY32111.1"/>
    </source>
</evidence>
<comment type="similarity">
    <text evidence="10">Belongs to the monovalent cation:proton antiporter 1 (CPA1) transporter (TC 2.A.36) family.</text>
</comment>
<dbReference type="GO" id="GO:0098719">
    <property type="term" value="P:sodium ion import across plasma membrane"/>
    <property type="evidence" value="ECO:0007669"/>
    <property type="project" value="TreeGrafter"/>
</dbReference>
<keyword evidence="7 10" id="KW-0406">Ion transport</keyword>
<keyword evidence="5 10" id="KW-1133">Transmembrane helix</keyword>
<keyword evidence="2 10" id="KW-0813">Transport</keyword>
<comment type="caution">
    <text evidence="12">The sequence shown here is derived from an EMBL/GenBank/DDBJ whole genome shotgun (WGS) entry which is preliminary data.</text>
</comment>
<keyword evidence="4 10" id="KW-0812">Transmembrane</keyword>
<dbReference type="Proteomes" id="UP000298860">
    <property type="component" value="Unassembled WGS sequence"/>
</dbReference>
<evidence type="ECO:0000256" key="4">
    <source>
        <dbReference type="ARBA" id="ARBA00022692"/>
    </source>
</evidence>
<accession>A0A4D4J6B6</accession>
<dbReference type="InterPro" id="IPR006153">
    <property type="entry name" value="Cation/H_exchanger_TM"/>
</dbReference>
<comment type="subcellular location">
    <subcellularLocation>
        <location evidence="1 10">Cell membrane</location>
        <topology evidence="1 10">Multi-pass membrane protein</topology>
    </subcellularLocation>
</comment>
<gene>
    <name evidence="12" type="ORF">GTS_37440</name>
</gene>
<feature type="transmembrane region" description="Helical" evidence="10">
    <location>
        <begin position="53"/>
        <end position="75"/>
    </location>
</feature>
<reference evidence="13" key="1">
    <citation type="submission" date="2019-04" db="EMBL/GenBank/DDBJ databases">
        <title>Draft genome sequence of Pseudonocardiaceae bacterium SL3-2-4.</title>
        <authorList>
            <person name="Ningsih F."/>
            <person name="Yokota A."/>
            <person name="Sakai Y."/>
            <person name="Nanatani K."/>
            <person name="Yabe S."/>
            <person name="Oetari A."/>
            <person name="Sjamsuridzal W."/>
        </authorList>
    </citation>
    <scope>NUCLEOTIDE SEQUENCE [LARGE SCALE GENOMIC DNA]</scope>
    <source>
        <strain evidence="13">SL3-2-4</strain>
    </source>
</reference>
<dbReference type="NCBIfam" id="TIGR00831">
    <property type="entry name" value="a_cpa1"/>
    <property type="match status" value="1"/>
</dbReference>
<evidence type="ECO:0000256" key="7">
    <source>
        <dbReference type="ARBA" id="ARBA00023065"/>
    </source>
</evidence>
<proteinExistence type="inferred from homology"/>
<comment type="function">
    <text evidence="10">Na(+)/H(+) antiporter that extrudes sodium in exchange for external protons.</text>
</comment>
<dbReference type="GO" id="GO:0015385">
    <property type="term" value="F:sodium:proton antiporter activity"/>
    <property type="evidence" value="ECO:0007669"/>
    <property type="project" value="InterPro"/>
</dbReference>
<dbReference type="Gene3D" id="6.10.140.1330">
    <property type="match status" value="1"/>
</dbReference>
<feature type="transmembrane region" description="Helical" evidence="10">
    <location>
        <begin position="82"/>
        <end position="105"/>
    </location>
</feature>
<feature type="transmembrane region" description="Helical" evidence="10">
    <location>
        <begin position="230"/>
        <end position="246"/>
    </location>
</feature>
<protein>
    <submittedName>
        <fullName evidence="12">Na+/H+ antiporter</fullName>
    </submittedName>
</protein>
<evidence type="ECO:0000256" key="5">
    <source>
        <dbReference type="ARBA" id="ARBA00022989"/>
    </source>
</evidence>